<evidence type="ECO:0000256" key="3">
    <source>
        <dbReference type="ARBA" id="ARBA00038054"/>
    </source>
</evidence>
<dbReference type="Pfam" id="PF01613">
    <property type="entry name" value="Flavin_Reduct"/>
    <property type="match status" value="1"/>
</dbReference>
<comment type="similarity">
    <text evidence="3">Belongs to the flavoredoxin family.</text>
</comment>
<proteinExistence type="inferred from homology"/>
<protein>
    <submittedName>
        <fullName evidence="5">Flavoredoxin</fullName>
    </submittedName>
</protein>
<sequence>MKTIQKENWKPGTMLAPVPVVMVTCQAKGRRANIITVAWVGTICSEPPMLSISVRPSRYSYPLIKESGEFVVNIPSSSLADIADKCGVISGSQVNKITETGLTMMPAKTVNAPIIAECPVNIECKVKQHIALGTHVLFLAEITGVQVSSHLITGDGKLDLEKAGLIAFAHGNYYALGKYLGHFGFSVRKKKQGT</sequence>
<dbReference type="InterPro" id="IPR002563">
    <property type="entry name" value="Flavin_Rdtase-like_dom"/>
</dbReference>
<gene>
    <name evidence="5" type="primary">flr</name>
    <name evidence="5" type="ORF">LDC_1913</name>
</gene>
<organism evidence="5">
    <name type="scientific">sediment metagenome</name>
    <dbReference type="NCBI Taxonomy" id="749907"/>
    <lineage>
        <taxon>unclassified sequences</taxon>
        <taxon>metagenomes</taxon>
        <taxon>ecological metagenomes</taxon>
    </lineage>
</organism>
<reference evidence="5" key="1">
    <citation type="submission" date="2010-07" db="EMBL/GenBank/DDBJ databases">
        <authorList>
            <consortium name="CONSOLIDER consortium CSD2007-00005"/>
            <person name="Guazzaroni M.-E."/>
            <person name="Richter M."/>
            <person name="Garcia-Salamanca A."/>
            <person name="Yarza P."/>
            <person name="Ferrer M."/>
        </authorList>
    </citation>
    <scope>NUCLEOTIDE SEQUENCE</scope>
</reference>
<dbReference type="PANTHER" id="PTHR43567:SF1">
    <property type="entry name" value="FLAVOREDOXIN"/>
    <property type="match status" value="1"/>
</dbReference>
<reference evidence="5" key="2">
    <citation type="journal article" date="2011" name="Microb. Ecol.">
        <title>Taxonomic and Functional Metagenomic Profiling of the Microbial Community in the Anoxic Sediment of a Sub-saline Shallow Lake (Laguna de Carrizo, Central Spain).</title>
        <authorList>
            <person name="Ferrer M."/>
            <person name="Guazzaroni M.E."/>
            <person name="Richter M."/>
            <person name="Garcia-Salamanca A."/>
            <person name="Yarza P."/>
            <person name="Suarez-Suarez A."/>
            <person name="Solano J."/>
            <person name="Alcaide M."/>
            <person name="van Dillewijn P."/>
            <person name="Molina-Henares M.A."/>
            <person name="Lopez-Cortes N."/>
            <person name="Al-Ramahi Y."/>
            <person name="Guerrero C."/>
            <person name="Acosta A."/>
            <person name="de Eugenio L.I."/>
            <person name="Martinez V."/>
            <person name="Marques S."/>
            <person name="Rojo F."/>
            <person name="Santero E."/>
            <person name="Genilloud O."/>
            <person name="Perez-Perez J."/>
            <person name="Rossello-Mora R."/>
            <person name="Ramos J.L."/>
        </authorList>
    </citation>
    <scope>NUCLEOTIDE SEQUENCE</scope>
</reference>
<feature type="domain" description="Flavin reductase like" evidence="4">
    <location>
        <begin position="14"/>
        <end position="160"/>
    </location>
</feature>
<evidence type="ECO:0000259" key="4">
    <source>
        <dbReference type="SMART" id="SM00903"/>
    </source>
</evidence>
<dbReference type="SUPFAM" id="SSF50475">
    <property type="entry name" value="FMN-binding split barrel"/>
    <property type="match status" value="1"/>
</dbReference>
<feature type="non-terminal residue" evidence="5">
    <location>
        <position position="194"/>
    </location>
</feature>
<dbReference type="PANTHER" id="PTHR43567">
    <property type="entry name" value="FLAVOREDOXIN-RELATED-RELATED"/>
    <property type="match status" value="1"/>
</dbReference>
<evidence type="ECO:0000256" key="1">
    <source>
        <dbReference type="ARBA" id="ARBA00001917"/>
    </source>
</evidence>
<dbReference type="GO" id="GO:0010181">
    <property type="term" value="F:FMN binding"/>
    <property type="evidence" value="ECO:0007669"/>
    <property type="project" value="InterPro"/>
</dbReference>
<dbReference type="InterPro" id="IPR052174">
    <property type="entry name" value="Flavoredoxin"/>
</dbReference>
<dbReference type="InterPro" id="IPR012349">
    <property type="entry name" value="Split_barrel_FMN-bd"/>
</dbReference>
<dbReference type="SMART" id="SM00903">
    <property type="entry name" value="Flavin_Reduct"/>
    <property type="match status" value="1"/>
</dbReference>
<evidence type="ECO:0000256" key="2">
    <source>
        <dbReference type="ARBA" id="ARBA00022630"/>
    </source>
</evidence>
<dbReference type="AlphaFoldDB" id="D9PK48"/>
<dbReference type="Gene3D" id="2.30.110.10">
    <property type="entry name" value="Electron Transport, Fmn-binding Protein, Chain A"/>
    <property type="match status" value="1"/>
</dbReference>
<comment type="caution">
    <text evidence="5">The sequence shown here is derived from an EMBL/GenBank/DDBJ whole genome shotgun (WGS) entry which is preliminary data.</text>
</comment>
<keyword evidence="2" id="KW-0285">Flavoprotein</keyword>
<evidence type="ECO:0000313" key="5">
    <source>
        <dbReference type="EMBL" id="EFK96068.1"/>
    </source>
</evidence>
<comment type="cofactor">
    <cofactor evidence="1">
        <name>FMN</name>
        <dbReference type="ChEBI" id="CHEBI:58210"/>
    </cofactor>
</comment>
<name>D9PK48_9ZZZZ</name>
<accession>D9PK48</accession>
<dbReference type="EMBL" id="ADZX01000580">
    <property type="protein sequence ID" value="EFK96068.1"/>
    <property type="molecule type" value="Genomic_DNA"/>
</dbReference>